<dbReference type="PANTHER" id="PTHR31973">
    <property type="entry name" value="POLYPROTEIN, PUTATIVE-RELATED"/>
    <property type="match status" value="1"/>
</dbReference>
<reference evidence="1" key="2">
    <citation type="submission" date="2022-03" db="EMBL/GenBank/DDBJ databases">
        <title>Draft title - Genomic analysis of global carrot germplasm unveils the trajectory of domestication and the origin of high carotenoid orange carrot.</title>
        <authorList>
            <person name="Iorizzo M."/>
            <person name="Ellison S."/>
            <person name="Senalik D."/>
            <person name="Macko-Podgorni A."/>
            <person name="Grzebelus D."/>
            <person name="Bostan H."/>
            <person name="Rolling W."/>
            <person name="Curaba J."/>
            <person name="Simon P."/>
        </authorList>
    </citation>
    <scope>NUCLEOTIDE SEQUENCE</scope>
    <source>
        <tissue evidence="1">Leaf</tissue>
    </source>
</reference>
<dbReference type="Proteomes" id="UP000077755">
    <property type="component" value="Chromosome 9"/>
</dbReference>
<gene>
    <name evidence="1" type="ORF">DCAR_0934739</name>
</gene>
<evidence type="ECO:0000313" key="1">
    <source>
        <dbReference type="EMBL" id="WOH15202.1"/>
    </source>
</evidence>
<evidence type="ECO:0000313" key="2">
    <source>
        <dbReference type="Proteomes" id="UP000077755"/>
    </source>
</evidence>
<keyword evidence="2" id="KW-1185">Reference proteome</keyword>
<protein>
    <recommendedName>
        <fullName evidence="3">Transposase MuDR plant domain-containing protein</fullName>
    </recommendedName>
</protein>
<organism evidence="1 2">
    <name type="scientific">Daucus carota subsp. sativus</name>
    <name type="common">Carrot</name>
    <dbReference type="NCBI Taxonomy" id="79200"/>
    <lineage>
        <taxon>Eukaryota</taxon>
        <taxon>Viridiplantae</taxon>
        <taxon>Streptophyta</taxon>
        <taxon>Embryophyta</taxon>
        <taxon>Tracheophyta</taxon>
        <taxon>Spermatophyta</taxon>
        <taxon>Magnoliopsida</taxon>
        <taxon>eudicotyledons</taxon>
        <taxon>Gunneridae</taxon>
        <taxon>Pentapetalae</taxon>
        <taxon>asterids</taxon>
        <taxon>campanulids</taxon>
        <taxon>Apiales</taxon>
        <taxon>Apiaceae</taxon>
        <taxon>Apioideae</taxon>
        <taxon>Scandiceae</taxon>
        <taxon>Daucinae</taxon>
        <taxon>Daucus</taxon>
        <taxon>Daucus sect. Daucus</taxon>
    </lineage>
</organism>
<name>A0AAF1BFQ5_DAUCS</name>
<dbReference type="EMBL" id="CP093351">
    <property type="protein sequence ID" value="WOH15202.1"/>
    <property type="molecule type" value="Genomic_DNA"/>
</dbReference>
<dbReference type="PANTHER" id="PTHR31973:SF187">
    <property type="entry name" value="MUTATOR TRANSPOSASE MUDRA PROTEIN"/>
    <property type="match status" value="1"/>
</dbReference>
<proteinExistence type="predicted"/>
<dbReference type="AlphaFoldDB" id="A0AAF1BFQ5"/>
<accession>A0AAF1BFQ5</accession>
<evidence type="ECO:0008006" key="3">
    <source>
        <dbReference type="Google" id="ProtNLM"/>
    </source>
</evidence>
<sequence length="239" mass="27607">MGEFREAVREYGIKERRGVQFITSDASRCQVCCETDCRFYIWCSKDKDSDNCTIKTLFPEHNCTKPYSNKLASVKYLTEVFGDRIRKNPQWKVKEMAEAIKKEPEIEVSRIKILRVIKAALEGVHEALKEHYSRLRDFGYEIIKSNKNNTVQIRTTRLNETDANKFKRVYIFYDAMKKGWKAGCRPIIGLDGCFLKTVCGGQLLSAVGRDGNNQMFPISYAVVESENYEVISRRALTKL</sequence>
<reference evidence="1" key="1">
    <citation type="journal article" date="2016" name="Nat. Genet.">
        <title>A high-quality carrot genome assembly provides new insights into carotenoid accumulation and asterid genome evolution.</title>
        <authorList>
            <person name="Iorizzo M."/>
            <person name="Ellison S."/>
            <person name="Senalik D."/>
            <person name="Zeng P."/>
            <person name="Satapoomin P."/>
            <person name="Huang J."/>
            <person name="Bowman M."/>
            <person name="Iovene M."/>
            <person name="Sanseverino W."/>
            <person name="Cavagnaro P."/>
            <person name="Yildiz M."/>
            <person name="Macko-Podgorni A."/>
            <person name="Moranska E."/>
            <person name="Grzebelus E."/>
            <person name="Grzebelus D."/>
            <person name="Ashrafi H."/>
            <person name="Zheng Z."/>
            <person name="Cheng S."/>
            <person name="Spooner D."/>
            <person name="Van Deynze A."/>
            <person name="Simon P."/>
        </authorList>
    </citation>
    <scope>NUCLEOTIDE SEQUENCE</scope>
    <source>
        <tissue evidence="1">Leaf</tissue>
    </source>
</reference>